<feature type="region of interest" description="Disordered" evidence="1">
    <location>
        <begin position="1"/>
        <end position="43"/>
    </location>
</feature>
<accession>A0A976A3V0</accession>
<dbReference type="EMBL" id="OFSN01000002">
    <property type="protein sequence ID" value="SOY59123.1"/>
    <property type="molecule type" value="Genomic_DNA"/>
</dbReference>
<sequence>MSREAHGPRRRVSNQTGRLAIAPAARHRRPHLSTRPAMAPQSVPAGKLPRLKICYFVGGVYGKRYRQMVQ</sequence>
<evidence type="ECO:0000256" key="1">
    <source>
        <dbReference type="SAM" id="MobiDB-lite"/>
    </source>
</evidence>
<reference evidence="2 3" key="1">
    <citation type="submission" date="2018-01" db="EMBL/GenBank/DDBJ databases">
        <authorList>
            <person name="Clerissi C."/>
        </authorList>
    </citation>
    <scope>NUCLEOTIDE SEQUENCE [LARGE SCALE GENOMIC DNA]</scope>
    <source>
        <strain evidence="2">Cupriavidus taiwanensis LMG 19430</strain>
    </source>
</reference>
<protein>
    <submittedName>
        <fullName evidence="2">Uncharacterized protein</fullName>
    </submittedName>
</protein>
<comment type="caution">
    <text evidence="2">The sequence shown here is derived from an EMBL/GenBank/DDBJ whole genome shotgun (WGS) entry which is preliminary data.</text>
</comment>
<dbReference type="Proteomes" id="UP000257016">
    <property type="component" value="Unassembled WGS sequence"/>
</dbReference>
<dbReference type="AlphaFoldDB" id="A0A976A3V0"/>
<evidence type="ECO:0000313" key="2">
    <source>
        <dbReference type="EMBL" id="SOY59123.1"/>
    </source>
</evidence>
<gene>
    <name evidence="2" type="ORF">CBM2586_A100186</name>
</gene>
<evidence type="ECO:0000313" key="3">
    <source>
        <dbReference type="Proteomes" id="UP000257016"/>
    </source>
</evidence>
<organism evidence="2 3">
    <name type="scientific">Cupriavidus taiwanensis</name>
    <dbReference type="NCBI Taxonomy" id="164546"/>
    <lineage>
        <taxon>Bacteria</taxon>
        <taxon>Pseudomonadati</taxon>
        <taxon>Pseudomonadota</taxon>
        <taxon>Betaproteobacteria</taxon>
        <taxon>Burkholderiales</taxon>
        <taxon>Burkholderiaceae</taxon>
        <taxon>Cupriavidus</taxon>
    </lineage>
</organism>
<proteinExistence type="predicted"/>
<name>A0A976A3V0_9BURK</name>